<proteinExistence type="inferred from homology"/>
<feature type="region of interest" description="Disordered" evidence="3">
    <location>
        <begin position="1"/>
        <end position="24"/>
    </location>
</feature>
<dbReference type="Pfam" id="PF13561">
    <property type="entry name" value="adh_short_C2"/>
    <property type="match status" value="1"/>
</dbReference>
<dbReference type="SMART" id="SM00822">
    <property type="entry name" value="PKS_KR"/>
    <property type="match status" value="1"/>
</dbReference>
<evidence type="ECO:0000256" key="3">
    <source>
        <dbReference type="SAM" id="MobiDB-lite"/>
    </source>
</evidence>
<name>A0ABP7WU32_9ACTN</name>
<evidence type="ECO:0000259" key="5">
    <source>
        <dbReference type="SMART" id="SM00822"/>
    </source>
</evidence>
<comment type="caution">
    <text evidence="6">The sequence shown here is derived from an EMBL/GenBank/DDBJ whole genome shotgun (WGS) entry which is preliminary data.</text>
</comment>
<evidence type="ECO:0000256" key="4">
    <source>
        <dbReference type="SAM" id="Phobius"/>
    </source>
</evidence>
<evidence type="ECO:0000256" key="1">
    <source>
        <dbReference type="ARBA" id="ARBA00006484"/>
    </source>
</evidence>
<keyword evidence="4" id="KW-1133">Transmembrane helix</keyword>
<dbReference type="PROSITE" id="PS51318">
    <property type="entry name" value="TAT"/>
    <property type="match status" value="1"/>
</dbReference>
<reference evidence="7" key="1">
    <citation type="journal article" date="2019" name="Int. J. Syst. Evol. Microbiol.">
        <title>The Global Catalogue of Microorganisms (GCM) 10K type strain sequencing project: providing services to taxonomists for standard genome sequencing and annotation.</title>
        <authorList>
            <consortium name="The Broad Institute Genomics Platform"/>
            <consortium name="The Broad Institute Genome Sequencing Center for Infectious Disease"/>
            <person name="Wu L."/>
            <person name="Ma J."/>
        </authorList>
    </citation>
    <scope>NUCLEOTIDE SEQUENCE [LARGE SCALE GENOMIC DNA]</scope>
    <source>
        <strain evidence="7">JCM 16702</strain>
    </source>
</reference>
<dbReference type="InterPro" id="IPR036291">
    <property type="entry name" value="NAD(P)-bd_dom_sf"/>
</dbReference>
<evidence type="ECO:0000256" key="2">
    <source>
        <dbReference type="ARBA" id="ARBA00023002"/>
    </source>
</evidence>
<dbReference type="PANTHER" id="PTHR24321:SF11">
    <property type="entry name" value="BLR0893 PROTEIN"/>
    <property type="match status" value="1"/>
</dbReference>
<dbReference type="SUPFAM" id="SSF51735">
    <property type="entry name" value="NAD(P)-binding Rossmann-fold domains"/>
    <property type="match status" value="1"/>
</dbReference>
<protein>
    <submittedName>
        <fullName evidence="6">Glucose 1-dehydrogenase</fullName>
    </submittedName>
</protein>
<keyword evidence="7" id="KW-1185">Reference proteome</keyword>
<evidence type="ECO:0000313" key="6">
    <source>
        <dbReference type="EMBL" id="GAA4095531.1"/>
    </source>
</evidence>
<keyword evidence="2" id="KW-0560">Oxidoreductase</keyword>
<dbReference type="InterPro" id="IPR057326">
    <property type="entry name" value="KR_dom"/>
</dbReference>
<dbReference type="PRINTS" id="PR00080">
    <property type="entry name" value="SDRFAMILY"/>
</dbReference>
<dbReference type="EMBL" id="BAAAZG010000052">
    <property type="protein sequence ID" value="GAA4095531.1"/>
    <property type="molecule type" value="Genomic_DNA"/>
</dbReference>
<sequence length="307" mass="32272">MQELPKQGSRAADRPESRERFSSRRTVLRAGAAAGLAAGAVLGTGTAAGAAAPAAGRLRGKVVLITGATSGIGEAAAVLMAAGGARVFFCGRRANLGRRIESRIRSAGGDATYVRADVRRESDVREFVSACVRRHGRLDIAFNNAGIESPRAVHLHEQSLDDMEKVWRTNVGGTFLAMKYEIPQMRSQGGGVIVNTASISAEVGFATIAPYNASKHGVASLTKVAALEYAAEGVRVTAFAPGAVDTPMLRRAAEAFDMTYEEIAQDYPIKRIVSAEEMARVMMWLGSAEAAPVVGTDVDVSGGYLTG</sequence>
<feature type="transmembrane region" description="Helical" evidence="4">
    <location>
        <begin position="62"/>
        <end position="89"/>
    </location>
</feature>
<feature type="compositionally biased region" description="Basic and acidic residues" evidence="3">
    <location>
        <begin position="11"/>
        <end position="22"/>
    </location>
</feature>
<dbReference type="RefSeq" id="WP_344955861.1">
    <property type="nucleotide sequence ID" value="NZ_BAAAZG010000052.1"/>
</dbReference>
<comment type="similarity">
    <text evidence="1">Belongs to the short-chain dehydrogenases/reductases (SDR) family.</text>
</comment>
<dbReference type="PRINTS" id="PR00081">
    <property type="entry name" value="GDHRDH"/>
</dbReference>
<dbReference type="PROSITE" id="PS00061">
    <property type="entry name" value="ADH_SHORT"/>
    <property type="match status" value="1"/>
</dbReference>
<dbReference type="CDD" id="cd05233">
    <property type="entry name" value="SDR_c"/>
    <property type="match status" value="1"/>
</dbReference>
<organism evidence="6 7">
    <name type="scientific">Actinomadura miaoliensis</name>
    <dbReference type="NCBI Taxonomy" id="430685"/>
    <lineage>
        <taxon>Bacteria</taxon>
        <taxon>Bacillati</taxon>
        <taxon>Actinomycetota</taxon>
        <taxon>Actinomycetes</taxon>
        <taxon>Streptosporangiales</taxon>
        <taxon>Thermomonosporaceae</taxon>
        <taxon>Actinomadura</taxon>
    </lineage>
</organism>
<gene>
    <name evidence="6" type="ORF">GCM10022214_68320</name>
</gene>
<keyword evidence="4" id="KW-0472">Membrane</keyword>
<feature type="domain" description="Ketoreductase" evidence="5">
    <location>
        <begin position="61"/>
        <end position="247"/>
    </location>
</feature>
<keyword evidence="4" id="KW-0812">Transmembrane</keyword>
<dbReference type="InterPro" id="IPR020904">
    <property type="entry name" value="Sc_DH/Rdtase_CS"/>
</dbReference>
<evidence type="ECO:0000313" key="7">
    <source>
        <dbReference type="Proteomes" id="UP001500683"/>
    </source>
</evidence>
<dbReference type="Proteomes" id="UP001500683">
    <property type="component" value="Unassembled WGS sequence"/>
</dbReference>
<dbReference type="InterPro" id="IPR002347">
    <property type="entry name" value="SDR_fam"/>
</dbReference>
<dbReference type="Gene3D" id="3.40.50.720">
    <property type="entry name" value="NAD(P)-binding Rossmann-like Domain"/>
    <property type="match status" value="1"/>
</dbReference>
<dbReference type="PANTHER" id="PTHR24321">
    <property type="entry name" value="DEHYDROGENASES, SHORT CHAIN"/>
    <property type="match status" value="1"/>
</dbReference>
<feature type="transmembrane region" description="Helical" evidence="4">
    <location>
        <begin position="27"/>
        <end position="50"/>
    </location>
</feature>
<accession>A0ABP7WU32</accession>
<dbReference type="InterPro" id="IPR006311">
    <property type="entry name" value="TAT_signal"/>
</dbReference>